<dbReference type="Proteomes" id="UP000694390">
    <property type="component" value="Chromosome 2"/>
</dbReference>
<dbReference type="PANTHER" id="PTHR12639:SF6">
    <property type="entry name" value="VITAMIN K-DEPENDENT GAMMA-CARBOXYLASE"/>
    <property type="match status" value="1"/>
</dbReference>
<dbReference type="Pfam" id="PF05090">
    <property type="entry name" value="HTTM"/>
    <property type="match status" value="1"/>
</dbReference>
<protein>
    <recommendedName>
        <fullName evidence="1">HTTM domain-containing protein</fullName>
    </recommendedName>
</protein>
<evidence type="ECO:0000259" key="1">
    <source>
        <dbReference type="Pfam" id="PF05090"/>
    </source>
</evidence>
<dbReference type="GeneTree" id="ENSGT01000000220508"/>
<feature type="domain" description="HTTM" evidence="1">
    <location>
        <begin position="9"/>
        <end position="62"/>
    </location>
</feature>
<dbReference type="InterPro" id="IPR007782">
    <property type="entry name" value="VKG_COase"/>
</dbReference>
<evidence type="ECO:0000313" key="2">
    <source>
        <dbReference type="Ensembl" id="ENSGEVP00005001823.1"/>
    </source>
</evidence>
<dbReference type="InterPro" id="IPR053934">
    <property type="entry name" value="HTTM_dom"/>
</dbReference>
<dbReference type="OrthoDB" id="206689at2759"/>
<organism evidence="2 3">
    <name type="scientific">Gopherus evgoodei</name>
    <name type="common">Goodes thornscrub tortoise</name>
    <dbReference type="NCBI Taxonomy" id="1825980"/>
    <lineage>
        <taxon>Eukaryota</taxon>
        <taxon>Metazoa</taxon>
        <taxon>Chordata</taxon>
        <taxon>Craniata</taxon>
        <taxon>Vertebrata</taxon>
        <taxon>Euteleostomi</taxon>
        <taxon>Archelosauria</taxon>
        <taxon>Testudinata</taxon>
        <taxon>Testudines</taxon>
        <taxon>Cryptodira</taxon>
        <taxon>Durocryptodira</taxon>
        <taxon>Testudinoidea</taxon>
        <taxon>Testudinidae</taxon>
        <taxon>Gopherus</taxon>
    </lineage>
</organism>
<accession>A0A8C4VH05</accession>
<dbReference type="Ensembl" id="ENSGEVT00005001915.1">
    <property type="protein sequence ID" value="ENSGEVP00005001823.1"/>
    <property type="gene ID" value="ENSGEVG00005001383.1"/>
</dbReference>
<dbReference type="GO" id="GO:0019842">
    <property type="term" value="F:vitamin binding"/>
    <property type="evidence" value="ECO:0007669"/>
    <property type="project" value="TreeGrafter"/>
</dbReference>
<evidence type="ECO:0000313" key="3">
    <source>
        <dbReference type="Proteomes" id="UP000694390"/>
    </source>
</evidence>
<dbReference type="PANTHER" id="PTHR12639">
    <property type="entry name" value="VITAMIN K-DEPENDENT GAMMA-CARBOXYLASE"/>
    <property type="match status" value="1"/>
</dbReference>
<reference evidence="2" key="3">
    <citation type="submission" date="2025-09" db="UniProtKB">
        <authorList>
            <consortium name="Ensembl"/>
        </authorList>
    </citation>
    <scope>IDENTIFICATION</scope>
</reference>
<dbReference type="GO" id="GO:0008488">
    <property type="term" value="F:gamma-glutamyl carboxylase activity"/>
    <property type="evidence" value="ECO:0007669"/>
    <property type="project" value="InterPro"/>
</dbReference>
<name>A0A8C4VH05_9SAUR</name>
<proteinExistence type="predicted"/>
<keyword evidence="3" id="KW-1185">Reference proteome</keyword>
<reference evidence="2" key="2">
    <citation type="submission" date="2025-08" db="UniProtKB">
        <authorList>
            <consortium name="Ensembl"/>
        </authorList>
    </citation>
    <scope>IDENTIFICATION</scope>
</reference>
<dbReference type="AlphaFoldDB" id="A0A8C4VH05"/>
<sequence>MTDAASACVSGLLMALDIPQERGLSYLDHKYLDGLEVCRFPLINFLEPLPLDWMYLLYVTPILWEPALRCSAVRTPLLVTHSLWHVSCSQLFATE</sequence>
<reference evidence="2" key="1">
    <citation type="submission" date="2019-06" db="EMBL/GenBank/DDBJ databases">
        <title>G10K-VGP Goodes thornscrub tortoise genome, primary haplotype.</title>
        <authorList>
            <person name="Murphy B."/>
            <person name="Edwards T."/>
            <person name="Rhie A."/>
            <person name="Koren S."/>
            <person name="Phillippy A."/>
            <person name="Fedrigo O."/>
            <person name="Haase B."/>
            <person name="Mountcastle J."/>
            <person name="Lewin H."/>
            <person name="Damas J."/>
            <person name="Howe K."/>
            <person name="Formenti G."/>
            <person name="Myers G."/>
            <person name="Durbin R."/>
            <person name="Jarvis E.D."/>
        </authorList>
    </citation>
    <scope>NUCLEOTIDE SEQUENCE [LARGE SCALE GENOMIC DNA]</scope>
</reference>